<evidence type="ECO:0000256" key="1">
    <source>
        <dbReference type="ARBA" id="ARBA00001033"/>
    </source>
</evidence>
<evidence type="ECO:0000313" key="7">
    <source>
        <dbReference type="Proteomes" id="UP000824238"/>
    </source>
</evidence>
<dbReference type="GO" id="GO:0006020">
    <property type="term" value="P:inositol metabolic process"/>
    <property type="evidence" value="ECO:0007669"/>
    <property type="project" value="TreeGrafter"/>
</dbReference>
<gene>
    <name evidence="6" type="ORF">IAD36_06970</name>
</gene>
<evidence type="ECO:0000313" key="6">
    <source>
        <dbReference type="EMBL" id="HIR55313.1"/>
    </source>
</evidence>
<dbReference type="EMBL" id="DVHH01000167">
    <property type="protein sequence ID" value="HIR55313.1"/>
    <property type="molecule type" value="Genomic_DNA"/>
</dbReference>
<keyword evidence="4 5" id="KW-0460">Magnesium</keyword>
<feature type="non-terminal residue" evidence="6">
    <location>
        <position position="1"/>
    </location>
</feature>
<dbReference type="Pfam" id="PF00459">
    <property type="entry name" value="Inositol_P"/>
    <property type="match status" value="1"/>
</dbReference>
<dbReference type="PANTHER" id="PTHR20854:SF4">
    <property type="entry name" value="INOSITOL-1-MONOPHOSPHATASE-RELATED"/>
    <property type="match status" value="1"/>
</dbReference>
<dbReference type="GO" id="GO:0046854">
    <property type="term" value="P:phosphatidylinositol phosphate biosynthetic process"/>
    <property type="evidence" value="ECO:0007669"/>
    <property type="project" value="InterPro"/>
</dbReference>
<dbReference type="GO" id="GO:0008934">
    <property type="term" value="F:inositol monophosphate 1-phosphatase activity"/>
    <property type="evidence" value="ECO:0007669"/>
    <property type="project" value="TreeGrafter"/>
</dbReference>
<dbReference type="EC" id="3.1.3.25" evidence="2"/>
<keyword evidence="3 5" id="KW-0479">Metal-binding</keyword>
<dbReference type="Proteomes" id="UP000824238">
    <property type="component" value="Unassembled WGS sequence"/>
</dbReference>
<comment type="catalytic activity">
    <reaction evidence="1">
        <text>a myo-inositol phosphate + H2O = myo-inositol + phosphate</text>
        <dbReference type="Rhea" id="RHEA:24056"/>
        <dbReference type="ChEBI" id="CHEBI:15377"/>
        <dbReference type="ChEBI" id="CHEBI:17268"/>
        <dbReference type="ChEBI" id="CHEBI:43474"/>
        <dbReference type="ChEBI" id="CHEBI:84139"/>
        <dbReference type="EC" id="3.1.3.25"/>
    </reaction>
</comment>
<evidence type="ECO:0000256" key="5">
    <source>
        <dbReference type="PIRSR" id="PIRSR600760-2"/>
    </source>
</evidence>
<dbReference type="PRINTS" id="PR00377">
    <property type="entry name" value="IMPHPHTASES"/>
</dbReference>
<dbReference type="InterPro" id="IPR000760">
    <property type="entry name" value="Inositol_monophosphatase-like"/>
</dbReference>
<comment type="cofactor">
    <cofactor evidence="5">
        <name>Mg(2+)</name>
        <dbReference type="ChEBI" id="CHEBI:18420"/>
    </cofactor>
</comment>
<organism evidence="6 7">
    <name type="scientific">Candidatus Scatomorpha intestinigallinarum</name>
    <dbReference type="NCBI Taxonomy" id="2840923"/>
    <lineage>
        <taxon>Bacteria</taxon>
        <taxon>Bacillati</taxon>
        <taxon>Bacillota</taxon>
        <taxon>Clostridia</taxon>
        <taxon>Eubacteriales</taxon>
        <taxon>Candidatus Scatomorpha</taxon>
    </lineage>
</organism>
<evidence type="ECO:0000256" key="4">
    <source>
        <dbReference type="ARBA" id="ARBA00022842"/>
    </source>
</evidence>
<name>A0A9D1IZM8_9FIRM</name>
<dbReference type="PROSITE" id="PS00630">
    <property type="entry name" value="IMP_2"/>
    <property type="match status" value="1"/>
</dbReference>
<proteinExistence type="predicted"/>
<dbReference type="AlphaFoldDB" id="A0A9D1IZM8"/>
<comment type="caution">
    <text evidence="6">The sequence shown here is derived from an EMBL/GenBank/DDBJ whole genome shotgun (WGS) entry which is preliminary data.</text>
</comment>
<sequence length="149" mass="15880">LGIVFNPDSDECFTAIAGCGAKLNGHEICVSRTETLSESLVAVGTNPAFRQLGDRNFALMRALFDRCIDIRRFGAASLDFCCVACGRFDAYAECRLNAWDYAAGLLILREAGGVVTDLAGASPDMFSPSDIAASNGLLAKELLEALHNI</sequence>
<evidence type="ECO:0000256" key="3">
    <source>
        <dbReference type="ARBA" id="ARBA00022723"/>
    </source>
</evidence>
<reference evidence="6" key="2">
    <citation type="journal article" date="2021" name="PeerJ">
        <title>Extensive microbial diversity within the chicken gut microbiome revealed by metagenomics and culture.</title>
        <authorList>
            <person name="Gilroy R."/>
            <person name="Ravi A."/>
            <person name="Getino M."/>
            <person name="Pursley I."/>
            <person name="Horton D.L."/>
            <person name="Alikhan N.F."/>
            <person name="Baker D."/>
            <person name="Gharbi K."/>
            <person name="Hall N."/>
            <person name="Watson M."/>
            <person name="Adriaenssens E.M."/>
            <person name="Foster-Nyarko E."/>
            <person name="Jarju S."/>
            <person name="Secka A."/>
            <person name="Antonio M."/>
            <person name="Oren A."/>
            <person name="Chaudhuri R.R."/>
            <person name="La Ragione R."/>
            <person name="Hildebrand F."/>
            <person name="Pallen M.J."/>
        </authorList>
    </citation>
    <scope>NUCLEOTIDE SEQUENCE</scope>
    <source>
        <strain evidence="6">ChiGjej3B3-7149</strain>
    </source>
</reference>
<dbReference type="PANTHER" id="PTHR20854">
    <property type="entry name" value="INOSITOL MONOPHOSPHATASE"/>
    <property type="match status" value="1"/>
</dbReference>
<dbReference type="GO" id="GO:0046872">
    <property type="term" value="F:metal ion binding"/>
    <property type="evidence" value="ECO:0007669"/>
    <property type="project" value="UniProtKB-KW"/>
</dbReference>
<dbReference type="Gene3D" id="3.40.190.80">
    <property type="match status" value="1"/>
</dbReference>
<accession>A0A9D1IZM8</accession>
<protein>
    <recommendedName>
        <fullName evidence="2">inositol-phosphate phosphatase</fullName>
        <ecNumber evidence="2">3.1.3.25</ecNumber>
    </recommendedName>
</protein>
<evidence type="ECO:0000256" key="2">
    <source>
        <dbReference type="ARBA" id="ARBA00013106"/>
    </source>
</evidence>
<dbReference type="SUPFAM" id="SSF56655">
    <property type="entry name" value="Carbohydrate phosphatase"/>
    <property type="match status" value="1"/>
</dbReference>
<feature type="binding site" evidence="5">
    <location>
        <position position="100"/>
    </location>
    <ligand>
        <name>Mg(2+)</name>
        <dbReference type="ChEBI" id="CHEBI:18420"/>
        <label>1</label>
        <note>catalytic</note>
    </ligand>
</feature>
<dbReference type="InterPro" id="IPR020550">
    <property type="entry name" value="Inositol_monophosphatase_CS"/>
</dbReference>
<dbReference type="GO" id="GO:0007165">
    <property type="term" value="P:signal transduction"/>
    <property type="evidence" value="ECO:0007669"/>
    <property type="project" value="TreeGrafter"/>
</dbReference>
<reference evidence="6" key="1">
    <citation type="submission" date="2020-10" db="EMBL/GenBank/DDBJ databases">
        <authorList>
            <person name="Gilroy R."/>
        </authorList>
    </citation>
    <scope>NUCLEOTIDE SEQUENCE</scope>
    <source>
        <strain evidence="6">ChiGjej3B3-7149</strain>
    </source>
</reference>